<feature type="region of interest" description="Disordered" evidence="1">
    <location>
        <begin position="111"/>
        <end position="131"/>
    </location>
</feature>
<sequence length="283" mass="30534">MLLTSINRTARGVLRSSTTVSTAAGPLSTPQLYFRAKPRCHFDFNPDCKETLNSREARANGTESRNPTPGSYIIDVREPNEVIQGMIPSAVTLTGALHLLHKEFVQKDGFTDHPSTAPSSDVLSRSSLTPSAPMDGVCPAACDENGKMGLHEEPIHARVVDALTPLTHLLQVSTTHCIASFAPIQSFVGSGPPAGGRRPNLHGGAPFYETCAYQAGGWMTVGCLQPRLFTVFINDSTTTDEVAYYGAIDREADAKQPTQSVTDKMAYVARYLLKTLTDGHETL</sequence>
<evidence type="ECO:0000256" key="1">
    <source>
        <dbReference type="SAM" id="MobiDB-lite"/>
    </source>
</evidence>
<reference evidence="2 3" key="1">
    <citation type="journal article" date="2020" name="ISME J.">
        <title>Uncovering the hidden diversity of litter-decomposition mechanisms in mushroom-forming fungi.</title>
        <authorList>
            <person name="Floudas D."/>
            <person name="Bentzer J."/>
            <person name="Ahren D."/>
            <person name="Johansson T."/>
            <person name="Persson P."/>
            <person name="Tunlid A."/>
        </authorList>
    </citation>
    <scope>NUCLEOTIDE SEQUENCE [LARGE SCALE GENOMIC DNA]</scope>
    <source>
        <strain evidence="2 3">CBS 101986</strain>
    </source>
</reference>
<accession>A0A8H5F8Q2</accession>
<feature type="compositionally biased region" description="Polar residues" evidence="1">
    <location>
        <begin position="113"/>
        <end position="130"/>
    </location>
</feature>
<evidence type="ECO:0000313" key="3">
    <source>
        <dbReference type="Proteomes" id="UP000567179"/>
    </source>
</evidence>
<evidence type="ECO:0000313" key="2">
    <source>
        <dbReference type="EMBL" id="KAF5327851.1"/>
    </source>
</evidence>
<organism evidence="2 3">
    <name type="scientific">Psilocybe cf. subviscida</name>
    <dbReference type="NCBI Taxonomy" id="2480587"/>
    <lineage>
        <taxon>Eukaryota</taxon>
        <taxon>Fungi</taxon>
        <taxon>Dikarya</taxon>
        <taxon>Basidiomycota</taxon>
        <taxon>Agaricomycotina</taxon>
        <taxon>Agaricomycetes</taxon>
        <taxon>Agaricomycetidae</taxon>
        <taxon>Agaricales</taxon>
        <taxon>Agaricineae</taxon>
        <taxon>Strophariaceae</taxon>
        <taxon>Psilocybe</taxon>
    </lineage>
</organism>
<gene>
    <name evidence="2" type="ORF">D9619_004968</name>
</gene>
<dbReference type="OrthoDB" id="566238at2759"/>
<dbReference type="AlphaFoldDB" id="A0A8H5F8Q2"/>
<protein>
    <recommendedName>
        <fullName evidence="4">Rhodanese domain-containing protein</fullName>
    </recommendedName>
</protein>
<proteinExistence type="predicted"/>
<dbReference type="Proteomes" id="UP000567179">
    <property type="component" value="Unassembled WGS sequence"/>
</dbReference>
<comment type="caution">
    <text evidence="2">The sequence shown here is derived from an EMBL/GenBank/DDBJ whole genome shotgun (WGS) entry which is preliminary data.</text>
</comment>
<dbReference type="EMBL" id="JAACJJ010000014">
    <property type="protein sequence ID" value="KAF5327851.1"/>
    <property type="molecule type" value="Genomic_DNA"/>
</dbReference>
<keyword evidence="3" id="KW-1185">Reference proteome</keyword>
<evidence type="ECO:0008006" key="4">
    <source>
        <dbReference type="Google" id="ProtNLM"/>
    </source>
</evidence>
<name>A0A8H5F8Q2_9AGAR</name>